<dbReference type="Proteomes" id="UP000654075">
    <property type="component" value="Unassembled WGS sequence"/>
</dbReference>
<proteinExistence type="predicted"/>
<dbReference type="AlphaFoldDB" id="A0A813F2G5"/>
<dbReference type="EMBL" id="CAJNNV010023135">
    <property type="protein sequence ID" value="CAE8608517.1"/>
    <property type="molecule type" value="Genomic_DNA"/>
</dbReference>
<dbReference type="OMA" id="TARESWW"/>
<accession>A0A813F2G5</accession>
<name>A0A813F2G5_POLGL</name>
<reference evidence="1" key="1">
    <citation type="submission" date="2021-02" db="EMBL/GenBank/DDBJ databases">
        <authorList>
            <person name="Dougan E. K."/>
            <person name="Rhodes N."/>
            <person name="Thang M."/>
            <person name="Chan C."/>
        </authorList>
    </citation>
    <scope>NUCLEOTIDE SEQUENCE</scope>
</reference>
<keyword evidence="2" id="KW-1185">Reference proteome</keyword>
<sequence>ELQRSDPEGKEQWGLYCESHGGGVRDPNKHDEEFLQMFIDQFHLGGRIEPVAAAASSGGSLCTLVKIGQRKSQNWRQAWTVYCQAYGGGVNDPSRHEAIFLVGFLDFMAQRAISAFVTPSPVLPRVYRLLLHEQQVGAAPVHGAPAAERPMKRPRMPGLPGAALGASAVPSGHPVKDACVAKIKAFQRSSESAKQTWWEHCDQSLSGIRDPMRHEASSLEVFVTQHNL</sequence>
<organism evidence="1 2">
    <name type="scientific">Polarella glacialis</name>
    <name type="common">Dinoflagellate</name>
    <dbReference type="NCBI Taxonomy" id="89957"/>
    <lineage>
        <taxon>Eukaryota</taxon>
        <taxon>Sar</taxon>
        <taxon>Alveolata</taxon>
        <taxon>Dinophyceae</taxon>
        <taxon>Suessiales</taxon>
        <taxon>Suessiaceae</taxon>
        <taxon>Polarella</taxon>
    </lineage>
</organism>
<protein>
    <submittedName>
        <fullName evidence="1">Uncharacterized protein</fullName>
    </submittedName>
</protein>
<evidence type="ECO:0000313" key="2">
    <source>
        <dbReference type="Proteomes" id="UP000654075"/>
    </source>
</evidence>
<gene>
    <name evidence="1" type="ORF">PGLA1383_LOCUS26371</name>
</gene>
<evidence type="ECO:0000313" key="1">
    <source>
        <dbReference type="EMBL" id="CAE8608517.1"/>
    </source>
</evidence>
<comment type="caution">
    <text evidence="1">The sequence shown here is derived from an EMBL/GenBank/DDBJ whole genome shotgun (WGS) entry which is preliminary data.</text>
</comment>
<dbReference type="OrthoDB" id="435646at2759"/>
<feature type="non-terminal residue" evidence="1">
    <location>
        <position position="1"/>
    </location>
</feature>